<dbReference type="EMBL" id="JARPTC010000014">
    <property type="protein sequence ID" value="MDO7787527.1"/>
    <property type="molecule type" value="Genomic_DNA"/>
</dbReference>
<dbReference type="InterPro" id="IPR010026">
    <property type="entry name" value="Phage_holin_LL-H"/>
</dbReference>
<dbReference type="Proteomes" id="UP001172911">
    <property type="component" value="Unassembled WGS sequence"/>
</dbReference>
<keyword evidence="1" id="KW-1133">Transmembrane helix</keyword>
<keyword evidence="1" id="KW-0472">Membrane</keyword>
<dbReference type="Pfam" id="PF09682">
    <property type="entry name" value="Phage_holin_6_1"/>
    <property type="match status" value="1"/>
</dbReference>
<dbReference type="RefSeq" id="WP_304542673.1">
    <property type="nucleotide sequence ID" value="NZ_JARPTC010000014.1"/>
</dbReference>
<sequence length="122" mass="13911">MEEKIYYFSSIIIFAFIGLLAAYVKIWLNQLKKKAEAHFQAQISAAQRATLAILGREAFAFAETVFRELPGPEKLAEAVKYLEDKAIKLGIQVTLDEARASIEKAWLEDKWKQLLVFNTAEM</sequence>
<feature type="transmembrane region" description="Helical" evidence="1">
    <location>
        <begin position="6"/>
        <end position="24"/>
    </location>
</feature>
<comment type="caution">
    <text evidence="2">The sequence shown here is derived from an EMBL/GenBank/DDBJ whole genome shotgun (WGS) entry which is preliminary data.</text>
</comment>
<reference evidence="2" key="2">
    <citation type="submission" date="2023-03" db="EMBL/GenBank/DDBJ databases">
        <authorList>
            <person name="Zhang Z."/>
        </authorList>
    </citation>
    <scope>NUCLEOTIDE SEQUENCE</scope>
    <source>
        <strain evidence="2">DSA</strain>
    </source>
</reference>
<keyword evidence="3" id="KW-1185">Reference proteome</keyword>
<gene>
    <name evidence="2" type="ORF">P6N53_09875</name>
</gene>
<proteinExistence type="predicted"/>
<organism evidence="2 3">
    <name type="scientific">Desulforamulus aquiferis</name>
    <dbReference type="NCBI Taxonomy" id="1397668"/>
    <lineage>
        <taxon>Bacteria</taxon>
        <taxon>Bacillati</taxon>
        <taxon>Bacillota</taxon>
        <taxon>Clostridia</taxon>
        <taxon>Eubacteriales</taxon>
        <taxon>Peptococcaceae</taxon>
        <taxon>Desulforamulus</taxon>
    </lineage>
</organism>
<name>A0AAW7ZDU0_9FIRM</name>
<reference evidence="2" key="1">
    <citation type="journal article" date="2023" name="J. Hazard. Mater.">
        <title>Anaerobic biodegradation of pyrene and benzo[a]pyrene by a new sulfate-reducing Desulforamulus aquiferis strain DSA.</title>
        <authorList>
            <person name="Zhang Z."/>
            <person name="Sun J."/>
            <person name="Gong X."/>
            <person name="Wang C."/>
            <person name="Wang H."/>
        </authorList>
    </citation>
    <scope>NUCLEOTIDE SEQUENCE</scope>
    <source>
        <strain evidence="2">DSA</strain>
    </source>
</reference>
<evidence type="ECO:0000256" key="1">
    <source>
        <dbReference type="SAM" id="Phobius"/>
    </source>
</evidence>
<evidence type="ECO:0000313" key="2">
    <source>
        <dbReference type="EMBL" id="MDO7787527.1"/>
    </source>
</evidence>
<evidence type="ECO:0000313" key="3">
    <source>
        <dbReference type="Proteomes" id="UP001172911"/>
    </source>
</evidence>
<accession>A0AAW7ZDU0</accession>
<keyword evidence="1" id="KW-0812">Transmembrane</keyword>
<dbReference type="AlphaFoldDB" id="A0AAW7ZDU0"/>
<protein>
    <submittedName>
        <fullName evidence="2">Phage holin, LLH family</fullName>
    </submittedName>
</protein>